<proteinExistence type="predicted"/>
<keyword evidence="1" id="KW-0812">Transmembrane</keyword>
<feature type="transmembrane region" description="Helical" evidence="1">
    <location>
        <begin position="49"/>
        <end position="80"/>
    </location>
</feature>
<evidence type="ECO:0000313" key="2">
    <source>
        <dbReference type="EMBL" id="CAA0124767.1"/>
    </source>
</evidence>
<keyword evidence="1" id="KW-1133">Transmembrane helix</keyword>
<accession>A0A5S9QZW9</accession>
<gene>
    <name evidence="2" type="ORF">AELLOGFF_01123</name>
</gene>
<feature type="transmembrane region" description="Helical" evidence="1">
    <location>
        <begin position="26"/>
        <end position="42"/>
    </location>
</feature>
<keyword evidence="1" id="KW-0472">Membrane</keyword>
<dbReference type="AlphaFoldDB" id="A0A5S9QZW9"/>
<organism evidence="2 3">
    <name type="scientific">Mycolicibacterium vanbaalenii</name>
    <name type="common">Mycobacterium vanbaalenii</name>
    <dbReference type="NCBI Taxonomy" id="110539"/>
    <lineage>
        <taxon>Bacteria</taxon>
        <taxon>Bacillati</taxon>
        <taxon>Actinomycetota</taxon>
        <taxon>Actinomycetes</taxon>
        <taxon>Mycobacteriales</taxon>
        <taxon>Mycobacteriaceae</taxon>
        <taxon>Mycolicibacterium</taxon>
    </lineage>
</organism>
<sequence length="141" mass="13768">MKLLLPSAFGVVMVAAAGYRADGPALAVAAAALIAVLLAGRLRPAGTAAVLLTVLTVVLAEPAPMFTAVAGLAATAFLVLRHGSAGTTAPTMFAAVGFAVLGTVGGVVPAQVPWLPLAAPLALLAGYLLALRPYLGGGVGE</sequence>
<protein>
    <recommendedName>
        <fullName evidence="4">Integral membrane protein</fullName>
    </recommendedName>
</protein>
<keyword evidence="3" id="KW-1185">Reference proteome</keyword>
<dbReference type="EMBL" id="CACSIP010000023">
    <property type="protein sequence ID" value="CAA0124767.1"/>
    <property type="molecule type" value="Genomic_DNA"/>
</dbReference>
<evidence type="ECO:0000313" key="3">
    <source>
        <dbReference type="Proteomes" id="UP000430146"/>
    </source>
</evidence>
<dbReference type="RefSeq" id="WP_159231906.1">
    <property type="nucleotide sequence ID" value="NZ_CACSIP010000023.1"/>
</dbReference>
<dbReference type="Proteomes" id="UP000430146">
    <property type="component" value="Unassembled WGS sequence"/>
</dbReference>
<feature type="transmembrane region" description="Helical" evidence="1">
    <location>
        <begin position="92"/>
        <end position="110"/>
    </location>
</feature>
<evidence type="ECO:0008006" key="4">
    <source>
        <dbReference type="Google" id="ProtNLM"/>
    </source>
</evidence>
<feature type="transmembrane region" description="Helical" evidence="1">
    <location>
        <begin position="117"/>
        <end position="135"/>
    </location>
</feature>
<evidence type="ECO:0000256" key="1">
    <source>
        <dbReference type="SAM" id="Phobius"/>
    </source>
</evidence>
<reference evidence="2 3" key="1">
    <citation type="submission" date="2019-11" db="EMBL/GenBank/DDBJ databases">
        <authorList>
            <person name="Holert J."/>
        </authorList>
    </citation>
    <scope>NUCLEOTIDE SEQUENCE [LARGE SCALE GENOMIC DNA]</scope>
    <source>
        <strain evidence="2">BC8_1</strain>
    </source>
</reference>
<name>A0A5S9QZW9_MYCVN</name>